<dbReference type="EMBL" id="PDWK01000050">
    <property type="protein sequence ID" value="KAF1688421.1"/>
    <property type="molecule type" value="Genomic_DNA"/>
</dbReference>
<organism evidence="1 2">
    <name type="scientific">Pseudoxanthomonas taiwanensis</name>
    <dbReference type="NCBI Taxonomy" id="176598"/>
    <lineage>
        <taxon>Bacteria</taxon>
        <taxon>Pseudomonadati</taxon>
        <taxon>Pseudomonadota</taxon>
        <taxon>Gammaproteobacteria</taxon>
        <taxon>Lysobacterales</taxon>
        <taxon>Lysobacteraceae</taxon>
        <taxon>Pseudoxanthomonas</taxon>
    </lineage>
</organism>
<dbReference type="PANTHER" id="PTHR33986">
    <property type="entry name" value="OS02G0535700 PROTEIN"/>
    <property type="match status" value="1"/>
</dbReference>
<name>A0A921NUV4_9GAMM</name>
<dbReference type="RefSeq" id="WP_162124888.1">
    <property type="nucleotide sequence ID" value="NZ_PDWK01000050.1"/>
</dbReference>
<proteinExistence type="predicted"/>
<evidence type="ECO:0000313" key="1">
    <source>
        <dbReference type="EMBL" id="KAF1688421.1"/>
    </source>
</evidence>
<keyword evidence="2" id="KW-1185">Reference proteome</keyword>
<dbReference type="Pfam" id="PF06258">
    <property type="entry name" value="Mito_fiss_Elm1"/>
    <property type="match status" value="1"/>
</dbReference>
<dbReference type="AlphaFoldDB" id="A0A921NUV4"/>
<comment type="caution">
    <text evidence="1">The sequence shown here is derived from an EMBL/GenBank/DDBJ whole genome shotgun (WGS) entry which is preliminary data.</text>
</comment>
<dbReference type="PANTHER" id="PTHR33986:SF15">
    <property type="entry name" value="MITOCHONDRIAL FISSION PROTEIN ELM1"/>
    <property type="match status" value="1"/>
</dbReference>
<reference evidence="1" key="1">
    <citation type="submission" date="2017-10" db="EMBL/GenBank/DDBJ databases">
        <title>Whole genome sequencing of members of genus Pseudoxanthomonas.</title>
        <authorList>
            <person name="Kumar S."/>
            <person name="Bansal K."/>
            <person name="Kaur A."/>
            <person name="Patil P."/>
            <person name="Sharma S."/>
            <person name="Patil P.B."/>
        </authorList>
    </citation>
    <scope>NUCLEOTIDE SEQUENCE</scope>
    <source>
        <strain evidence="1">DSM 22914</strain>
    </source>
</reference>
<gene>
    <name evidence="1" type="ORF">CR938_10080</name>
</gene>
<accession>A0A921NUV4</accession>
<dbReference type="InterPro" id="IPR009367">
    <property type="entry name" value="Elm1-like"/>
</dbReference>
<dbReference type="Proteomes" id="UP000717981">
    <property type="component" value="Unassembled WGS sequence"/>
</dbReference>
<evidence type="ECO:0000313" key="2">
    <source>
        <dbReference type="Proteomes" id="UP000717981"/>
    </source>
</evidence>
<sequence>MSFPQPATRAWVLTDGLPGNRRQAEALARALGLAWDSPPLAPALPWRALAPRRLPGARHAYGPAFAAALGRPAPLAIGCGRQGALATRLAREHGARAVQILDPRLDPRHWDLVLVPEHDRLRGGNVIPLLGSLHPVDEAWLAEGAARFPALAALPRPRIVLLVGGPTRHAPWTAAGLQALLGHLRRQVRAEGGSLLATVSRRPPAALRAPLRQALSGLPGLLWEGQGENPYPGMLACADLIVCTPDSVTLLSEACAPAAPVYVAEPERAGGRIGRFLAALAGRGRVRPAGEALVPFPAAPLRETARVAAEVRARLGLPG</sequence>
<dbReference type="OrthoDB" id="272235at2"/>
<protein>
    <submittedName>
        <fullName evidence="1">Nucleoside-diphosphate sugar epimerase</fullName>
    </submittedName>
</protein>